<evidence type="ECO:0000313" key="2">
    <source>
        <dbReference type="EMBL" id="KAA0160844.1"/>
    </source>
</evidence>
<feature type="compositionally biased region" description="Polar residues" evidence="1">
    <location>
        <begin position="696"/>
        <end position="705"/>
    </location>
</feature>
<evidence type="ECO:0008006" key="4">
    <source>
        <dbReference type="Google" id="ProtNLM"/>
    </source>
</evidence>
<protein>
    <recommendedName>
        <fullName evidence="4">Clu domain-containing protein</fullName>
    </recommendedName>
</protein>
<evidence type="ECO:0000256" key="1">
    <source>
        <dbReference type="SAM" id="MobiDB-lite"/>
    </source>
</evidence>
<feature type="region of interest" description="Disordered" evidence="1">
    <location>
        <begin position="372"/>
        <end position="392"/>
    </location>
</feature>
<proteinExistence type="predicted"/>
<organism evidence="2 3">
    <name type="scientific">Cafeteria roenbergensis</name>
    <name type="common">Marine flagellate</name>
    <dbReference type="NCBI Taxonomy" id="33653"/>
    <lineage>
        <taxon>Eukaryota</taxon>
        <taxon>Sar</taxon>
        <taxon>Stramenopiles</taxon>
        <taxon>Bigyra</taxon>
        <taxon>Opalozoa</taxon>
        <taxon>Bicosoecida</taxon>
        <taxon>Cafeteriaceae</taxon>
        <taxon>Cafeteria</taxon>
    </lineage>
</organism>
<name>A0A5A8D8A2_CAFRO</name>
<comment type="caution">
    <text evidence="2">The sequence shown here is derived from an EMBL/GenBank/DDBJ whole genome shotgun (WGS) entry which is preliminary data.</text>
</comment>
<dbReference type="EMBL" id="VLTM01000040">
    <property type="protein sequence ID" value="KAA0160844.1"/>
    <property type="molecule type" value="Genomic_DNA"/>
</dbReference>
<reference evidence="2 3" key="1">
    <citation type="submission" date="2019-07" db="EMBL/GenBank/DDBJ databases">
        <title>Genomes of Cafeteria roenbergensis.</title>
        <authorList>
            <person name="Fischer M.G."/>
            <person name="Hackl T."/>
            <person name="Roman M."/>
        </authorList>
    </citation>
    <scope>NUCLEOTIDE SEQUENCE [LARGE SCALE GENOMIC DNA]</scope>
    <source>
        <strain evidence="2 3">Cflag</strain>
    </source>
</reference>
<evidence type="ECO:0000313" key="3">
    <source>
        <dbReference type="Proteomes" id="UP000325113"/>
    </source>
</evidence>
<gene>
    <name evidence="2" type="ORF">FNF31_04102</name>
</gene>
<feature type="region of interest" description="Disordered" evidence="1">
    <location>
        <begin position="680"/>
        <end position="705"/>
    </location>
</feature>
<dbReference type="AlphaFoldDB" id="A0A5A8D8A2"/>
<accession>A0A5A8D8A2</accession>
<sequence>MPHRAEQPAAPGAARPKTVGDKAARLRNKPTLTAHDHLERLEELAGVRQAFQRITEGAADAIAWAFHDAKQRRRSGDDRPLQAITQECVGRLRGGESLQVVDVGFAGGVKVADPSRGAFFKIAEDTVDIYEGSSVMAGKAAKHELAMLTHLHEADAARLLTVPLASCVDVTVRDAAGRPERVYRVQGFSRHAVGGDTLRVGSGDGGRTAHVCTELDGVAEELAAGLHLAPSLKAPSSGLFTRHEYRRVRGDRDPDGFPRLGPATDALLESVGAGRHAAESSGVCAQVEAEHGVVLDPLRPVHAEHSATVARDAGGVPSRLPFDVELHALPWGEVVLLDTHRLCIPDVTGGGAAAGGQVAVVWAAALRAPPVADGEGGRAAVDDSSSSSSSPVLRVVGLPEGGSADAALATLAAREAGVLTGAAAPVWSAVELGPLASCCGVAVLQSSDGAIRVLLPRPRQYWRAQHLTALFRPEAAAVLREAGAEPVSPDAVMAGGGDAAGLAKGKLVAAGGVLLGADNVARAADAVQERLVACWRAGQGDDVAWVRREVKAGLHTCGLGLRHAWRVLGAMLARAGEPGGVGLPRPVLRAAAACGSLPSPGSSGAAALECLVSEGAVGGADADAVWLLACCVARGVAARGRGVPLVTAVLVGQEAAAAGSTVAQAWAAMQQGCGRRVKVSGSGAQSERRGAALSFGATQRDWQSA</sequence>
<feature type="region of interest" description="Disordered" evidence="1">
    <location>
        <begin position="1"/>
        <end position="30"/>
    </location>
</feature>
<dbReference type="Proteomes" id="UP000325113">
    <property type="component" value="Unassembled WGS sequence"/>
</dbReference>